<sequence length="86" mass="9546">MAISGEFFKAACTLTKSSGADVANETTVKPITILEIFNLKDKPTDDLTKNSPPTTNNKRPININSMFINYSNSISEYSRIIVFIRS</sequence>
<dbReference type="EMBL" id="BMGL01000009">
    <property type="protein sequence ID" value="GGE16368.1"/>
    <property type="molecule type" value="Genomic_DNA"/>
</dbReference>
<comment type="caution">
    <text evidence="1">The sequence shown here is derived from an EMBL/GenBank/DDBJ whole genome shotgun (WGS) entry which is preliminary data.</text>
</comment>
<name>A0A917E912_9FLAO</name>
<evidence type="ECO:0000313" key="2">
    <source>
        <dbReference type="Proteomes" id="UP000599688"/>
    </source>
</evidence>
<proteinExistence type="predicted"/>
<evidence type="ECO:0000313" key="1">
    <source>
        <dbReference type="EMBL" id="GGE16368.1"/>
    </source>
</evidence>
<keyword evidence="2" id="KW-1185">Reference proteome</keyword>
<protein>
    <submittedName>
        <fullName evidence="1">Uncharacterized protein</fullName>
    </submittedName>
</protein>
<dbReference type="AlphaFoldDB" id="A0A917E912"/>
<organism evidence="1 2">
    <name type="scientific">Psychroflexus salis</name>
    <dbReference type="NCBI Taxonomy" id="1526574"/>
    <lineage>
        <taxon>Bacteria</taxon>
        <taxon>Pseudomonadati</taxon>
        <taxon>Bacteroidota</taxon>
        <taxon>Flavobacteriia</taxon>
        <taxon>Flavobacteriales</taxon>
        <taxon>Flavobacteriaceae</taxon>
        <taxon>Psychroflexus</taxon>
    </lineage>
</organism>
<gene>
    <name evidence="1" type="ORF">GCM10010831_17080</name>
</gene>
<accession>A0A917E912</accession>
<reference evidence="1 2" key="1">
    <citation type="journal article" date="2014" name="Int. J. Syst. Evol. Microbiol.">
        <title>Complete genome sequence of Corynebacterium casei LMG S-19264T (=DSM 44701T), isolated from a smear-ripened cheese.</title>
        <authorList>
            <consortium name="US DOE Joint Genome Institute (JGI-PGF)"/>
            <person name="Walter F."/>
            <person name="Albersmeier A."/>
            <person name="Kalinowski J."/>
            <person name="Ruckert C."/>
        </authorList>
    </citation>
    <scope>NUCLEOTIDE SEQUENCE [LARGE SCALE GENOMIC DNA]</scope>
    <source>
        <strain evidence="1 2">CGMCC 1.12925</strain>
    </source>
</reference>
<dbReference type="Proteomes" id="UP000599688">
    <property type="component" value="Unassembled WGS sequence"/>
</dbReference>